<organism evidence="3 4">
    <name type="scientific">Hippocampus comes</name>
    <name type="common">Tiger tail seahorse</name>
    <dbReference type="NCBI Taxonomy" id="109280"/>
    <lineage>
        <taxon>Eukaryota</taxon>
        <taxon>Metazoa</taxon>
        <taxon>Chordata</taxon>
        <taxon>Craniata</taxon>
        <taxon>Vertebrata</taxon>
        <taxon>Euteleostomi</taxon>
        <taxon>Actinopterygii</taxon>
        <taxon>Neopterygii</taxon>
        <taxon>Teleostei</taxon>
        <taxon>Neoteleostei</taxon>
        <taxon>Acanthomorphata</taxon>
        <taxon>Syngnathiaria</taxon>
        <taxon>Syngnathiformes</taxon>
        <taxon>Syngnathoidei</taxon>
        <taxon>Syngnathidae</taxon>
        <taxon>Hippocampus</taxon>
    </lineage>
</organism>
<dbReference type="SMART" id="SM00060">
    <property type="entry name" value="FN3"/>
    <property type="match status" value="6"/>
</dbReference>
<dbReference type="GeneTree" id="ENSGT00940000155126"/>
<dbReference type="PANTHER" id="PTHR46708:SF7">
    <property type="entry name" value="FIBRONECTIN TYPE-III DOMAIN-CONTAINING PROTEIN"/>
    <property type="match status" value="1"/>
</dbReference>
<evidence type="ECO:0000256" key="1">
    <source>
        <dbReference type="ARBA" id="ARBA00022737"/>
    </source>
</evidence>
<dbReference type="InterPro" id="IPR013783">
    <property type="entry name" value="Ig-like_fold"/>
</dbReference>
<dbReference type="Ensembl" id="ENSHCOT00000009161.1">
    <property type="protein sequence ID" value="ENSHCOP00000003183.1"/>
    <property type="gene ID" value="ENSHCOG00000004495.1"/>
</dbReference>
<protein>
    <recommendedName>
        <fullName evidence="2">Fibronectin type-III domain-containing protein</fullName>
    </recommendedName>
</protein>
<accession>A0A3Q2XFT7</accession>
<feature type="domain" description="Fibronectin type-III" evidence="2">
    <location>
        <begin position="61"/>
        <end position="155"/>
    </location>
</feature>
<sequence length="610" mass="66332">NITPALPQKKKTKIGLKADVTTIVVAELNPNTSYSLTVSAIYPSLIGESATTTAQTTPLPQVLNFRVIEEGLFSLRLGWTPPLKKLDGFRVLIPRSDRPGFVYEQLLPGDASSHVIDSLEEDKKYNISILAVYPQGLSEPVSVVGKTLKLVTIQELLVQNATTDTVQAKWTSVKGATGYRLTWASPEGHIENINLRDTFDFYMIQGLHAGAEYTITMNPIFGDIEGPVTSAKVKTLESSAVQTLKVSAVSTSAAVITWNSVPGATGYRLAWGPTIEFVGRDRPRQVALNGTTTEYQLKNVAHDTEYALTLYVLFGSVVGPGITATFRTSPLGYVSSFEVTAYTSTTIEVQWSPIVGATEYKLSWNTDSGSPQSRYLDHSVLSYHITDLSPHTTYTITVRAIYGNTEGPEISLSQVTAAALDSEPPQLVKEVRVVDTGVNSVTLSWKQTPGATGYKLSMPLFHLGGEEKSHMVPAGVTTFTIQNLREGSAYKIQVSSMAGTREGSSVLVTARTSDLPKVTGFSAINTTDSSTVLSWNRVTGVSGYRLSWRHISGLEPSTCHSDVLYSSFFTSFKVGDLLYGRTYIFSIRPLYGQVEGPVSTVYQRIGKEVS</sequence>
<dbReference type="PANTHER" id="PTHR46708">
    <property type="entry name" value="TENASCIN"/>
    <property type="match status" value="1"/>
</dbReference>
<keyword evidence="4" id="KW-1185">Reference proteome</keyword>
<evidence type="ECO:0000313" key="3">
    <source>
        <dbReference type="Ensembl" id="ENSHCOP00000003183.1"/>
    </source>
</evidence>
<dbReference type="Proteomes" id="UP000264820">
    <property type="component" value="Unplaced"/>
</dbReference>
<evidence type="ECO:0000313" key="4">
    <source>
        <dbReference type="Proteomes" id="UP000264820"/>
    </source>
</evidence>
<dbReference type="OMA" id="IYQRICK"/>
<feature type="domain" description="Fibronectin type-III" evidence="2">
    <location>
        <begin position="424"/>
        <end position="516"/>
    </location>
</feature>
<dbReference type="SUPFAM" id="SSF49265">
    <property type="entry name" value="Fibronectin type III"/>
    <property type="match status" value="5"/>
</dbReference>
<dbReference type="InterPro" id="IPR003961">
    <property type="entry name" value="FN3_dom"/>
</dbReference>
<dbReference type="PROSITE" id="PS50853">
    <property type="entry name" value="FN3"/>
    <property type="match status" value="6"/>
</dbReference>
<dbReference type="InterPro" id="IPR036116">
    <property type="entry name" value="FN3_sf"/>
</dbReference>
<feature type="domain" description="Fibronectin type-III" evidence="2">
    <location>
        <begin position="517"/>
        <end position="609"/>
    </location>
</feature>
<dbReference type="Gene3D" id="2.60.40.10">
    <property type="entry name" value="Immunoglobulins"/>
    <property type="match status" value="7"/>
</dbReference>
<reference evidence="3" key="2">
    <citation type="submission" date="2025-09" db="UniProtKB">
        <authorList>
            <consortium name="Ensembl"/>
        </authorList>
    </citation>
    <scope>IDENTIFICATION</scope>
</reference>
<feature type="domain" description="Fibronectin type-III" evidence="2">
    <location>
        <begin position="240"/>
        <end position="332"/>
    </location>
</feature>
<evidence type="ECO:0000259" key="2">
    <source>
        <dbReference type="PROSITE" id="PS50853"/>
    </source>
</evidence>
<name>A0A3Q2XFT7_HIPCM</name>
<dbReference type="InterPro" id="IPR050991">
    <property type="entry name" value="ECM_Regulatory_Proteins"/>
</dbReference>
<dbReference type="STRING" id="109280.ENSHCOP00000003183"/>
<keyword evidence="1" id="KW-0677">Repeat</keyword>
<dbReference type="CDD" id="cd00063">
    <property type="entry name" value="FN3"/>
    <property type="match status" value="5"/>
</dbReference>
<feature type="domain" description="Fibronectin type-III" evidence="2">
    <location>
        <begin position="333"/>
        <end position="421"/>
    </location>
</feature>
<reference evidence="3" key="1">
    <citation type="submission" date="2025-08" db="UniProtKB">
        <authorList>
            <consortium name="Ensembl"/>
        </authorList>
    </citation>
    <scope>IDENTIFICATION</scope>
</reference>
<dbReference type="AlphaFoldDB" id="A0A3Q2XFT7"/>
<dbReference type="Pfam" id="PF00041">
    <property type="entry name" value="fn3"/>
    <property type="match status" value="4"/>
</dbReference>
<feature type="domain" description="Fibronectin type-III" evidence="2">
    <location>
        <begin position="1"/>
        <end position="60"/>
    </location>
</feature>
<proteinExistence type="predicted"/>